<dbReference type="Proteomes" id="UP000233398">
    <property type="component" value="Unassembled WGS sequence"/>
</dbReference>
<gene>
    <name evidence="2" type="ORF">CWD77_00225</name>
</gene>
<reference evidence="2 3" key="1">
    <citation type="submission" date="2017-11" db="EMBL/GenBank/DDBJ databases">
        <title>Rhodohalobacter 15182 sp. nov., isolated from a salt lake.</title>
        <authorList>
            <person name="Han S."/>
        </authorList>
    </citation>
    <scope>NUCLEOTIDE SEQUENCE [LARGE SCALE GENOMIC DNA]</scope>
    <source>
        <strain evidence="2 3">15182</strain>
    </source>
</reference>
<dbReference type="InterPro" id="IPR004013">
    <property type="entry name" value="PHP_dom"/>
</dbReference>
<proteinExistence type="predicted"/>
<organism evidence="2 3">
    <name type="scientific">Rhodohalobacter barkolensis</name>
    <dbReference type="NCBI Taxonomy" id="2053187"/>
    <lineage>
        <taxon>Bacteria</taxon>
        <taxon>Pseudomonadati</taxon>
        <taxon>Balneolota</taxon>
        <taxon>Balneolia</taxon>
        <taxon>Balneolales</taxon>
        <taxon>Balneolaceae</taxon>
        <taxon>Rhodohalobacter</taxon>
    </lineage>
</organism>
<keyword evidence="3" id="KW-1185">Reference proteome</keyword>
<dbReference type="InterPro" id="IPR052018">
    <property type="entry name" value="PHP_domain"/>
</dbReference>
<dbReference type="Gene3D" id="3.20.20.140">
    <property type="entry name" value="Metal-dependent hydrolases"/>
    <property type="match status" value="1"/>
</dbReference>
<dbReference type="InterPro" id="IPR003141">
    <property type="entry name" value="Pol/His_phosphatase_N"/>
</dbReference>
<name>A0A2N0VIF1_9BACT</name>
<accession>A0A2N0VIF1</accession>
<comment type="caution">
    <text evidence="2">The sequence shown here is derived from an EMBL/GenBank/DDBJ whole genome shotgun (WGS) entry which is preliminary data.</text>
</comment>
<dbReference type="Gene3D" id="1.10.150.650">
    <property type="match status" value="1"/>
</dbReference>
<dbReference type="OrthoDB" id="9804333at2"/>
<dbReference type="Pfam" id="PF02811">
    <property type="entry name" value="PHP"/>
    <property type="match status" value="1"/>
</dbReference>
<feature type="domain" description="Polymerase/histidinol phosphatase N-terminal" evidence="1">
    <location>
        <begin position="5"/>
        <end position="70"/>
    </location>
</feature>
<dbReference type="GO" id="GO:0004534">
    <property type="term" value="F:5'-3' RNA exonuclease activity"/>
    <property type="evidence" value="ECO:0007669"/>
    <property type="project" value="TreeGrafter"/>
</dbReference>
<evidence type="ECO:0000313" key="2">
    <source>
        <dbReference type="EMBL" id="PKD43944.1"/>
    </source>
</evidence>
<dbReference type="SMART" id="SM00481">
    <property type="entry name" value="POLIIIAc"/>
    <property type="match status" value="1"/>
</dbReference>
<dbReference type="EMBL" id="PISP01000001">
    <property type="protein sequence ID" value="PKD43944.1"/>
    <property type="molecule type" value="Genomic_DNA"/>
</dbReference>
<dbReference type="PANTHER" id="PTHR42924">
    <property type="entry name" value="EXONUCLEASE"/>
    <property type="match status" value="1"/>
</dbReference>
<evidence type="ECO:0000259" key="1">
    <source>
        <dbReference type="SMART" id="SM00481"/>
    </source>
</evidence>
<protein>
    <submittedName>
        <fullName evidence="2">PHP domain-containing protein</fullName>
    </submittedName>
</protein>
<dbReference type="CDD" id="cd07438">
    <property type="entry name" value="PHP_HisPPase_AMP"/>
    <property type="match status" value="1"/>
</dbReference>
<dbReference type="PANTHER" id="PTHR42924:SF3">
    <property type="entry name" value="POLYMERASE_HISTIDINOL PHOSPHATASE N-TERMINAL DOMAIN-CONTAINING PROTEIN"/>
    <property type="match status" value="1"/>
</dbReference>
<dbReference type="SUPFAM" id="SSF89550">
    <property type="entry name" value="PHP domain-like"/>
    <property type="match status" value="1"/>
</dbReference>
<dbReference type="InterPro" id="IPR016195">
    <property type="entry name" value="Pol/histidinol_Pase-like"/>
</dbReference>
<sequence length="284" mass="31974">MLGKADLHTHTIASDGAYTPEELLEKAFEKKLKIISITDHDTIKGYLKGKEKAKELGIELIPGVEVTAVWNKREVHILTYCFDEDDQEFRRMLLNQKKSRVKRMERIVKKLQSKGLDITMDEVRAEAGPGNIGRPHAASVLINKGYVASVAEAFIRYLSTDKLGHIKTMYVSVEELVKIAKKAGGVLSLAHPGPLYTQSEIDELMALGLDGLECIHPSHNFNLQRSFSKIAERDNLLITGGSDFHGKGKKDYDPYFGIVTVGDQHVMSLKRMARRRRELTRMNN</sequence>
<evidence type="ECO:0000313" key="3">
    <source>
        <dbReference type="Proteomes" id="UP000233398"/>
    </source>
</evidence>
<dbReference type="AlphaFoldDB" id="A0A2N0VIF1"/>
<dbReference type="GO" id="GO:0035312">
    <property type="term" value="F:5'-3' DNA exonuclease activity"/>
    <property type="evidence" value="ECO:0007669"/>
    <property type="project" value="TreeGrafter"/>
</dbReference>